<evidence type="ECO:0000256" key="1">
    <source>
        <dbReference type="SAM" id="MobiDB-lite"/>
    </source>
</evidence>
<dbReference type="HOGENOM" id="CLU_2849977_0_0_1"/>
<dbReference type="EMBL" id="ABDG02000016">
    <property type="protein sequence ID" value="EHK49564.1"/>
    <property type="molecule type" value="Genomic_DNA"/>
</dbReference>
<sequence length="65" mass="7387">MHECHSSHGRRRLRVTDHHSEWVRQLDCMYAVLISGRELSAGPSLCRDDKSEQRCCSSDAADLTS</sequence>
<name>G9NIF2_HYPAI</name>
<dbReference type="AlphaFoldDB" id="G9NIF2"/>
<evidence type="ECO:0000313" key="3">
    <source>
        <dbReference type="Proteomes" id="UP000005426"/>
    </source>
</evidence>
<accession>G9NIF2</accession>
<protein>
    <submittedName>
        <fullName evidence="2">Uncharacterized protein</fullName>
    </submittedName>
</protein>
<proteinExistence type="predicted"/>
<evidence type="ECO:0000313" key="2">
    <source>
        <dbReference type="EMBL" id="EHK49564.1"/>
    </source>
</evidence>
<dbReference type="Proteomes" id="UP000005426">
    <property type="component" value="Unassembled WGS sequence"/>
</dbReference>
<organism evidence="2 3">
    <name type="scientific">Hypocrea atroviridis (strain ATCC 20476 / IMI 206040)</name>
    <name type="common">Trichoderma atroviride</name>
    <dbReference type="NCBI Taxonomy" id="452589"/>
    <lineage>
        <taxon>Eukaryota</taxon>
        <taxon>Fungi</taxon>
        <taxon>Dikarya</taxon>
        <taxon>Ascomycota</taxon>
        <taxon>Pezizomycotina</taxon>
        <taxon>Sordariomycetes</taxon>
        <taxon>Hypocreomycetidae</taxon>
        <taxon>Hypocreales</taxon>
        <taxon>Hypocreaceae</taxon>
        <taxon>Trichoderma</taxon>
    </lineage>
</organism>
<comment type="caution">
    <text evidence="2">The sequence shown here is derived from an EMBL/GenBank/DDBJ whole genome shotgun (WGS) entry which is preliminary data.</text>
</comment>
<keyword evidence="3" id="KW-1185">Reference proteome</keyword>
<reference evidence="2 3" key="1">
    <citation type="journal article" date="2011" name="Genome Biol.">
        <title>Comparative genome sequence analysis underscores mycoparasitism as the ancestral life style of Trichoderma.</title>
        <authorList>
            <person name="Kubicek C.P."/>
            <person name="Herrera-Estrella A."/>
            <person name="Seidl-Seiboth V."/>
            <person name="Martinez D.A."/>
            <person name="Druzhinina I.S."/>
            <person name="Thon M."/>
            <person name="Zeilinger S."/>
            <person name="Casas-Flores S."/>
            <person name="Horwitz B.A."/>
            <person name="Mukherjee P.K."/>
            <person name="Mukherjee M."/>
            <person name="Kredics L."/>
            <person name="Alcaraz L.D."/>
            <person name="Aerts A."/>
            <person name="Antal Z."/>
            <person name="Atanasova L."/>
            <person name="Cervantes-Badillo M.G."/>
            <person name="Challacombe J."/>
            <person name="Chertkov O."/>
            <person name="McCluskey K."/>
            <person name="Coulpier F."/>
            <person name="Deshpande N."/>
            <person name="von Doehren H."/>
            <person name="Ebbole D.J."/>
            <person name="Esquivel-Naranjo E.U."/>
            <person name="Fekete E."/>
            <person name="Flipphi M."/>
            <person name="Glaser F."/>
            <person name="Gomez-Rodriguez E.Y."/>
            <person name="Gruber S."/>
            <person name="Han C."/>
            <person name="Henrissat B."/>
            <person name="Hermosa R."/>
            <person name="Hernandez-Onate M."/>
            <person name="Karaffa L."/>
            <person name="Kosti I."/>
            <person name="Le Crom S."/>
            <person name="Lindquist E."/>
            <person name="Lucas S."/>
            <person name="Luebeck M."/>
            <person name="Luebeck P.S."/>
            <person name="Margeot A."/>
            <person name="Metz B."/>
            <person name="Misra M."/>
            <person name="Nevalainen H."/>
            <person name="Omann M."/>
            <person name="Packer N."/>
            <person name="Perrone G."/>
            <person name="Uresti-Rivera E.E."/>
            <person name="Salamov A."/>
            <person name="Schmoll M."/>
            <person name="Seiboth B."/>
            <person name="Shapiro H."/>
            <person name="Sukno S."/>
            <person name="Tamayo-Ramos J.A."/>
            <person name="Tisch D."/>
            <person name="Wiest A."/>
            <person name="Wilkinson H.H."/>
            <person name="Zhang M."/>
            <person name="Coutinho P.M."/>
            <person name="Kenerley C.M."/>
            <person name="Monte E."/>
            <person name="Baker S.E."/>
            <person name="Grigoriev I.V."/>
        </authorList>
    </citation>
    <scope>NUCLEOTIDE SEQUENCE [LARGE SCALE GENOMIC DNA]</scope>
    <source>
        <strain evidence="3">ATCC 20476 / IMI 206040</strain>
    </source>
</reference>
<feature type="region of interest" description="Disordered" evidence="1">
    <location>
        <begin position="42"/>
        <end position="65"/>
    </location>
</feature>
<gene>
    <name evidence="2" type="ORF">TRIATDRAFT_297529</name>
</gene>